<dbReference type="SMART" id="SM00116">
    <property type="entry name" value="CBS"/>
    <property type="match status" value="2"/>
</dbReference>
<dbReference type="InterPro" id="IPR046342">
    <property type="entry name" value="CBS_dom_sf"/>
</dbReference>
<dbReference type="CDD" id="cd05014">
    <property type="entry name" value="SIS_Kpsf"/>
    <property type="match status" value="1"/>
</dbReference>
<dbReference type="AlphaFoldDB" id="A0AAW1P0P3"/>
<evidence type="ECO:0000256" key="2">
    <source>
        <dbReference type="ARBA" id="ARBA00022737"/>
    </source>
</evidence>
<feature type="domain" description="CBS" evidence="7">
    <location>
        <begin position="230"/>
        <end position="293"/>
    </location>
</feature>
<dbReference type="PANTHER" id="PTHR47476:SF2">
    <property type="entry name" value="ARABINOSE 5-PHOSPHATE ISOMERASE-RELATED"/>
    <property type="match status" value="1"/>
</dbReference>
<feature type="site" description="Catalytically relevant" evidence="5">
    <location>
        <position position="172"/>
    </location>
</feature>
<dbReference type="PIRSF" id="PIRSF004692">
    <property type="entry name" value="KdsD_KpsF"/>
    <property type="match status" value="1"/>
</dbReference>
<evidence type="ECO:0000256" key="6">
    <source>
        <dbReference type="PROSITE-ProRule" id="PRU00703"/>
    </source>
</evidence>
<feature type="domain" description="CBS" evidence="7">
    <location>
        <begin position="302"/>
        <end position="354"/>
    </location>
</feature>
<reference evidence="9 10" key="1">
    <citation type="journal article" date="2024" name="Nat. Commun.">
        <title>Phylogenomics reveals the evolutionary origins of lichenization in chlorophyte algae.</title>
        <authorList>
            <person name="Puginier C."/>
            <person name="Libourel C."/>
            <person name="Otte J."/>
            <person name="Skaloud P."/>
            <person name="Haon M."/>
            <person name="Grisel S."/>
            <person name="Petersen M."/>
            <person name="Berrin J.G."/>
            <person name="Delaux P.M."/>
            <person name="Dal Grande F."/>
            <person name="Keller J."/>
        </authorList>
    </citation>
    <scope>NUCLEOTIDE SEQUENCE [LARGE SCALE GENOMIC DNA]</scope>
    <source>
        <strain evidence="9 10">SAG 2036</strain>
    </source>
</reference>
<name>A0AAW1P0P3_9CHLO</name>
<evidence type="ECO:0000259" key="8">
    <source>
        <dbReference type="PROSITE" id="PS51464"/>
    </source>
</evidence>
<dbReference type="Pfam" id="PF00571">
    <property type="entry name" value="CBS"/>
    <property type="match status" value="2"/>
</dbReference>
<dbReference type="InterPro" id="IPR000644">
    <property type="entry name" value="CBS_dom"/>
</dbReference>
<dbReference type="SUPFAM" id="SSF54631">
    <property type="entry name" value="CBS-domain pair"/>
    <property type="match status" value="1"/>
</dbReference>
<feature type="site" description="Catalytically relevant" evidence="5">
    <location>
        <position position="131"/>
    </location>
</feature>
<dbReference type="Proteomes" id="UP001465755">
    <property type="component" value="Unassembled WGS sequence"/>
</dbReference>
<accession>A0AAW1P0P3</accession>
<feature type="domain" description="SIS" evidence="8">
    <location>
        <begin position="62"/>
        <end position="204"/>
    </location>
</feature>
<evidence type="ECO:0000256" key="5">
    <source>
        <dbReference type="PIRSR" id="PIRSR004692-3"/>
    </source>
</evidence>
<keyword evidence="2" id="KW-0677">Repeat</keyword>
<keyword evidence="3 6" id="KW-0129">CBS domain</keyword>
<gene>
    <name evidence="9" type="ORF">WJX73_009327</name>
</gene>
<dbReference type="GO" id="GO:0005975">
    <property type="term" value="P:carbohydrate metabolic process"/>
    <property type="evidence" value="ECO:0007669"/>
    <property type="project" value="InterPro"/>
</dbReference>
<dbReference type="InterPro" id="IPR046348">
    <property type="entry name" value="SIS_dom_sf"/>
</dbReference>
<dbReference type="EMBL" id="JALJOQ010000077">
    <property type="protein sequence ID" value="KAK9801353.1"/>
    <property type="molecule type" value="Genomic_DNA"/>
</dbReference>
<dbReference type="InterPro" id="IPR001347">
    <property type="entry name" value="SIS_dom"/>
</dbReference>
<organism evidence="9 10">
    <name type="scientific">Symbiochloris irregularis</name>
    <dbReference type="NCBI Taxonomy" id="706552"/>
    <lineage>
        <taxon>Eukaryota</taxon>
        <taxon>Viridiplantae</taxon>
        <taxon>Chlorophyta</taxon>
        <taxon>core chlorophytes</taxon>
        <taxon>Trebouxiophyceae</taxon>
        <taxon>Trebouxiales</taxon>
        <taxon>Trebouxiaceae</taxon>
        <taxon>Symbiochloris</taxon>
    </lineage>
</organism>
<evidence type="ECO:0000256" key="1">
    <source>
        <dbReference type="ARBA" id="ARBA00008165"/>
    </source>
</evidence>
<dbReference type="PROSITE" id="PS51371">
    <property type="entry name" value="CBS"/>
    <property type="match status" value="2"/>
</dbReference>
<dbReference type="InterPro" id="IPR004800">
    <property type="entry name" value="KdsD/KpsF-type"/>
</dbReference>
<dbReference type="PROSITE" id="PS51464">
    <property type="entry name" value="SIS"/>
    <property type="match status" value="1"/>
</dbReference>
<sequence>MTSATTSPNLSNGTADNCTTNVNGHLYSPITSSSLLLLFREQQRFLNFFFDQLDLKLVQLFCEACLECTGSILFTGVGKSGFIAQKIAQTLVSTGTKAVYLNATDALHGDLGIVAPGDLVVIVSKSGNTDELIRLVPYAKAKGAKLISVTSCNGSKLDELCDLAVHLPLERELCPFDLAPVTSTAIQMLFGDTAAIALMQAKHLTADQYAMNHPAGRIGKRLILRVSDLMLVGDSVPTVGPSVPTMEVLGELSAKGCGCVLVVAPPADGNVQLLGTFTDGDLRRSLQTFGAKMLEKPVSTLMNGQPVTCDSQMKAIDAMQVMEGPPRRVTFLPVVDAGVLAGLVTLHGLVSAGL</sequence>
<evidence type="ECO:0000313" key="10">
    <source>
        <dbReference type="Proteomes" id="UP001465755"/>
    </source>
</evidence>
<keyword evidence="10" id="KW-1185">Reference proteome</keyword>
<evidence type="ECO:0000256" key="4">
    <source>
        <dbReference type="PIRNR" id="PIRNR004692"/>
    </source>
</evidence>
<proteinExistence type="inferred from homology"/>
<dbReference type="PANTHER" id="PTHR47476">
    <property type="match status" value="1"/>
</dbReference>
<comment type="caution">
    <text evidence="9">The sequence shown here is derived from an EMBL/GenBank/DDBJ whole genome shotgun (WGS) entry which is preliminary data.</text>
</comment>
<dbReference type="Gene3D" id="3.10.580.10">
    <property type="entry name" value="CBS-domain"/>
    <property type="match status" value="1"/>
</dbReference>
<dbReference type="Pfam" id="PF01380">
    <property type="entry name" value="SIS"/>
    <property type="match status" value="1"/>
</dbReference>
<protein>
    <submittedName>
        <fullName evidence="9">Uncharacterized protein</fullName>
    </submittedName>
</protein>
<evidence type="ECO:0000313" key="9">
    <source>
        <dbReference type="EMBL" id="KAK9801353.1"/>
    </source>
</evidence>
<dbReference type="SUPFAM" id="SSF53697">
    <property type="entry name" value="SIS domain"/>
    <property type="match status" value="1"/>
</dbReference>
<evidence type="ECO:0000256" key="3">
    <source>
        <dbReference type="ARBA" id="ARBA00023122"/>
    </source>
</evidence>
<evidence type="ECO:0000259" key="7">
    <source>
        <dbReference type="PROSITE" id="PS51371"/>
    </source>
</evidence>
<dbReference type="GO" id="GO:0016853">
    <property type="term" value="F:isomerase activity"/>
    <property type="evidence" value="ECO:0007669"/>
    <property type="project" value="InterPro"/>
</dbReference>
<dbReference type="CDD" id="cd04604">
    <property type="entry name" value="CBS_pair_SIS_assoc"/>
    <property type="match status" value="1"/>
</dbReference>
<dbReference type="Gene3D" id="3.40.50.10490">
    <property type="entry name" value="Glucose-6-phosphate isomerase like protein, domain 1"/>
    <property type="match status" value="1"/>
</dbReference>
<dbReference type="InterPro" id="IPR035474">
    <property type="entry name" value="SIS_Kpsf"/>
</dbReference>
<feature type="site" description="Catalytically relevant" evidence="5">
    <location>
        <position position="79"/>
    </location>
</feature>
<feature type="site" description="Catalytically relevant" evidence="5">
    <location>
        <position position="213"/>
    </location>
</feature>
<dbReference type="GO" id="GO:1901135">
    <property type="term" value="P:carbohydrate derivative metabolic process"/>
    <property type="evidence" value="ECO:0007669"/>
    <property type="project" value="InterPro"/>
</dbReference>
<comment type="similarity">
    <text evidence="1 4">Belongs to the SIS family. GutQ/KpsF subfamily.</text>
</comment>
<dbReference type="GO" id="GO:0097367">
    <property type="term" value="F:carbohydrate derivative binding"/>
    <property type="evidence" value="ECO:0007669"/>
    <property type="project" value="InterPro"/>
</dbReference>
<dbReference type="NCBIfam" id="TIGR00393">
    <property type="entry name" value="kpsF"/>
    <property type="match status" value="1"/>
</dbReference>